<comment type="caution">
    <text evidence="3">The sequence shown here is derived from an EMBL/GenBank/DDBJ whole genome shotgun (WGS) entry which is preliminary data.</text>
</comment>
<dbReference type="Proteomes" id="UP001597101">
    <property type="component" value="Unassembled WGS sequence"/>
</dbReference>
<feature type="signal peptide" evidence="2">
    <location>
        <begin position="1"/>
        <end position="25"/>
    </location>
</feature>
<feature type="chain" id="PRO_5045575562" evidence="2">
    <location>
        <begin position="26"/>
        <end position="424"/>
    </location>
</feature>
<keyword evidence="4" id="KW-1185">Reference proteome</keyword>
<organism evidence="3 4">
    <name type="scientific">Pseudahrensia aquimaris</name>
    <dbReference type="NCBI Taxonomy" id="744461"/>
    <lineage>
        <taxon>Bacteria</taxon>
        <taxon>Pseudomonadati</taxon>
        <taxon>Pseudomonadota</taxon>
        <taxon>Alphaproteobacteria</taxon>
        <taxon>Hyphomicrobiales</taxon>
        <taxon>Ahrensiaceae</taxon>
        <taxon>Pseudahrensia</taxon>
    </lineage>
</organism>
<evidence type="ECO:0000256" key="2">
    <source>
        <dbReference type="SAM" id="SignalP"/>
    </source>
</evidence>
<keyword evidence="2" id="KW-0732">Signal</keyword>
<name>A0ABW3FFF5_9HYPH</name>
<evidence type="ECO:0000256" key="1">
    <source>
        <dbReference type="SAM" id="MobiDB-lite"/>
    </source>
</evidence>
<feature type="region of interest" description="Disordered" evidence="1">
    <location>
        <begin position="197"/>
        <end position="219"/>
    </location>
</feature>
<accession>A0ABW3FFF5</accession>
<evidence type="ECO:0000313" key="3">
    <source>
        <dbReference type="EMBL" id="MFD0916448.1"/>
    </source>
</evidence>
<sequence length="424" mass="45251">MTAMRVKSGALTIALALFLSGTAHATDPFLKEAEAVKSKPAAKKPVRKRVAPRRAQRRLVTLPAFRPGTDVVVAGKVNESEQTPATVDGAKPAVKPEIAATPVVEAERAEREVARIEEPVKVEKAPDVAEAVKEPVETVVEKAPDKPKTGFVYKAPEAPAETVAEQQAKVETPEVAIAKPEPADEVKVKVAEKLPEVAPKESVEASKPPMTPESETAVAETGIVGSDAVVAMAKPEKEVKVEQPPKAEVVETKPVEPEVTTEEPVQVEAEVAVVEPAPVEAAPKEEGSEAQIVMIDPEGKASTGATVTVPAAKPASFEAPVELTSVQPAPALGEISTIDFSQRPTSYIKALDDQRLSKLPGRKTRGFKAEEVIAIRHHALMLLTNRECTGITEGGRAATPGMLYIRCSDDPTFIRQFPLEEQSW</sequence>
<gene>
    <name evidence="3" type="ORF">ACFQ14_08520</name>
</gene>
<evidence type="ECO:0000313" key="4">
    <source>
        <dbReference type="Proteomes" id="UP001597101"/>
    </source>
</evidence>
<reference evidence="4" key="1">
    <citation type="journal article" date="2019" name="Int. J. Syst. Evol. Microbiol.">
        <title>The Global Catalogue of Microorganisms (GCM) 10K type strain sequencing project: providing services to taxonomists for standard genome sequencing and annotation.</title>
        <authorList>
            <consortium name="The Broad Institute Genomics Platform"/>
            <consortium name="The Broad Institute Genome Sequencing Center for Infectious Disease"/>
            <person name="Wu L."/>
            <person name="Ma J."/>
        </authorList>
    </citation>
    <scope>NUCLEOTIDE SEQUENCE [LARGE SCALE GENOMIC DNA]</scope>
    <source>
        <strain evidence="4">CCUG 60023</strain>
    </source>
</reference>
<feature type="region of interest" description="Disordered" evidence="1">
    <location>
        <begin position="236"/>
        <end position="263"/>
    </location>
</feature>
<proteinExistence type="predicted"/>
<dbReference type="EMBL" id="JBHTJV010000005">
    <property type="protein sequence ID" value="MFD0916448.1"/>
    <property type="molecule type" value="Genomic_DNA"/>
</dbReference>
<dbReference type="RefSeq" id="WP_377212302.1">
    <property type="nucleotide sequence ID" value="NZ_JBHTJV010000005.1"/>
</dbReference>
<protein>
    <submittedName>
        <fullName evidence="3">Uncharacterized protein</fullName>
    </submittedName>
</protein>
<feature type="compositionally biased region" description="Basic and acidic residues" evidence="1">
    <location>
        <begin position="236"/>
        <end position="256"/>
    </location>
</feature>